<organism evidence="1">
    <name type="scientific">Candidatus Kentrum sp. FM</name>
    <dbReference type="NCBI Taxonomy" id="2126340"/>
    <lineage>
        <taxon>Bacteria</taxon>
        <taxon>Pseudomonadati</taxon>
        <taxon>Pseudomonadota</taxon>
        <taxon>Gammaproteobacteria</taxon>
        <taxon>Candidatus Kentrum</taxon>
    </lineage>
</organism>
<accession>A0A450TDE5</accession>
<dbReference type="EMBL" id="CAADEZ010000410">
    <property type="protein sequence ID" value="VFJ66389.1"/>
    <property type="molecule type" value="Genomic_DNA"/>
</dbReference>
<dbReference type="EMBL" id="CAADFL010000402">
    <property type="protein sequence ID" value="VFK16082.1"/>
    <property type="molecule type" value="Genomic_DNA"/>
</dbReference>
<gene>
    <name evidence="2" type="ORF">BECKFM1743A_GA0114220_104102</name>
    <name evidence="3" type="ORF">BECKFM1743B_GA0114221_104022</name>
    <name evidence="1" type="ORF">BECKFM1743C_GA0114222_103811</name>
</gene>
<evidence type="ECO:0000313" key="2">
    <source>
        <dbReference type="EMBL" id="VFJ66389.1"/>
    </source>
</evidence>
<evidence type="ECO:0000313" key="1">
    <source>
        <dbReference type="EMBL" id="VFJ64949.1"/>
    </source>
</evidence>
<evidence type="ECO:0000313" key="3">
    <source>
        <dbReference type="EMBL" id="VFK16082.1"/>
    </source>
</evidence>
<sequence length="93" mass="10612">MDTQQFSTRVERVDDIPLLLAQMRKLHLPELLDEHFRAHGNWQGLSIGQVTCGWLSYILSEGDHRLNHVESWAESVPITLSSGLGAQGDWFLR</sequence>
<reference evidence="1" key="1">
    <citation type="submission" date="2019-02" db="EMBL/GenBank/DDBJ databases">
        <authorList>
            <person name="Gruber-Vodicka R. H."/>
            <person name="Seah K. B. B."/>
        </authorList>
    </citation>
    <scope>NUCLEOTIDE SEQUENCE</scope>
    <source>
        <strain evidence="2">BECK_BZ163</strain>
        <strain evidence="3">BECK_BZ164</strain>
        <strain evidence="1">BECK_BZ165</strain>
    </source>
</reference>
<protein>
    <submittedName>
        <fullName evidence="1">Uncharacterized protein</fullName>
    </submittedName>
</protein>
<proteinExistence type="predicted"/>
<dbReference type="AlphaFoldDB" id="A0A450TDE5"/>
<dbReference type="EMBL" id="CAADFA010000381">
    <property type="protein sequence ID" value="VFJ64949.1"/>
    <property type="molecule type" value="Genomic_DNA"/>
</dbReference>
<name>A0A450TDE5_9GAMM</name>